<dbReference type="GO" id="GO:0005634">
    <property type="term" value="C:nucleus"/>
    <property type="evidence" value="ECO:0007669"/>
    <property type="project" value="UniProtKB-SubCell"/>
</dbReference>
<keyword evidence="2" id="KW-0805">Transcription regulation</keyword>
<dbReference type="Pfam" id="PF02362">
    <property type="entry name" value="B3"/>
    <property type="match status" value="1"/>
</dbReference>
<feature type="compositionally biased region" description="Polar residues" evidence="6">
    <location>
        <begin position="381"/>
        <end position="394"/>
    </location>
</feature>
<dbReference type="GO" id="GO:0009725">
    <property type="term" value="P:response to hormone"/>
    <property type="evidence" value="ECO:0007669"/>
    <property type="project" value="InterPro"/>
</dbReference>
<proteinExistence type="predicted"/>
<evidence type="ECO:0000313" key="8">
    <source>
        <dbReference type="EMBL" id="PWZ54518.1"/>
    </source>
</evidence>
<sequence length="446" mass="48743">MATQQPLPPADGVGDNTVDRDVWLACAAPFSRIPTVGDEVYYFPDGHIEQHQHLSAAPLPAQDRFHCTVTDVSLGVDDKTDEVFAKISLRPRPGRAAAPPPGPGGSSNSPAPAPGPPQKLRYFTKDLSQTDVYAKFRIPLENEHVLPIPKVETDGADQQRVQRQDVVMRDTRGKSWRFSETYRVNPSKEHSLGTGWLDFAKAKRLAAGDKIVFMRRPNGDLIVGVRRLHVPRYRPFDFQGPAQDVMEAVRLAAAGRPFTVTYFPRQAAVEFIVPRSEVDDALATSWEPGAVVRMEVMEDENRQHTVWVHGRVNAIRQNIWRMLEIIWGVDPPLATTRSVNAWQVASLPPLATTGRSVIRSESESQAQSPSSSTRASRHTESGPSATPFSATPPRTISIPSASPPNNPVSLSPLQNVKTIKLFGETISVDGGGGGGSEQVNRAPPSS</sequence>
<comment type="caution">
    <text evidence="8">The sequence shown here is derived from an EMBL/GenBank/DDBJ whole genome shotgun (WGS) entry which is preliminary data.</text>
</comment>
<evidence type="ECO:0000256" key="2">
    <source>
        <dbReference type="ARBA" id="ARBA00023015"/>
    </source>
</evidence>
<feature type="region of interest" description="Disordered" evidence="6">
    <location>
        <begin position="356"/>
        <end position="411"/>
    </location>
</feature>
<dbReference type="PANTHER" id="PTHR31384">
    <property type="entry name" value="AUXIN RESPONSE FACTOR 4-RELATED"/>
    <property type="match status" value="1"/>
</dbReference>
<dbReference type="SMART" id="SM01019">
    <property type="entry name" value="B3"/>
    <property type="match status" value="1"/>
</dbReference>
<evidence type="ECO:0000256" key="6">
    <source>
        <dbReference type="SAM" id="MobiDB-lite"/>
    </source>
</evidence>
<organism evidence="8">
    <name type="scientific">Zea mays</name>
    <name type="common">Maize</name>
    <dbReference type="NCBI Taxonomy" id="4577"/>
    <lineage>
        <taxon>Eukaryota</taxon>
        <taxon>Viridiplantae</taxon>
        <taxon>Streptophyta</taxon>
        <taxon>Embryophyta</taxon>
        <taxon>Tracheophyta</taxon>
        <taxon>Spermatophyta</taxon>
        <taxon>Magnoliopsida</taxon>
        <taxon>Liliopsida</taxon>
        <taxon>Poales</taxon>
        <taxon>Poaceae</taxon>
        <taxon>PACMAD clade</taxon>
        <taxon>Panicoideae</taxon>
        <taxon>Andropogonodae</taxon>
        <taxon>Andropogoneae</taxon>
        <taxon>Tripsacinae</taxon>
        <taxon>Zea</taxon>
    </lineage>
</organism>
<keyword evidence="3" id="KW-0238">DNA-binding</keyword>
<gene>
    <name evidence="8" type="primary">ARF13_0</name>
    <name evidence="8" type="ORF">Zm00014a_034271</name>
</gene>
<dbReference type="EMBL" id="NCVQ01000001">
    <property type="protein sequence ID" value="PWZ54518.1"/>
    <property type="molecule type" value="Genomic_DNA"/>
</dbReference>
<dbReference type="InterPro" id="IPR003340">
    <property type="entry name" value="B3_DNA-bd"/>
</dbReference>
<dbReference type="PANTHER" id="PTHR31384:SF94">
    <property type="entry name" value="AUXIN RESPONSE FACTOR 17"/>
    <property type="match status" value="1"/>
</dbReference>
<reference evidence="8" key="1">
    <citation type="journal article" date="2018" name="Nat. Genet.">
        <title>Extensive intraspecific gene order and gene structural variations between Mo17 and other maize genomes.</title>
        <authorList>
            <person name="Sun S."/>
            <person name="Zhou Y."/>
            <person name="Chen J."/>
            <person name="Shi J."/>
            <person name="Zhao H."/>
            <person name="Zhao H."/>
            <person name="Song W."/>
            <person name="Zhang M."/>
            <person name="Cui Y."/>
            <person name="Dong X."/>
            <person name="Liu H."/>
            <person name="Ma X."/>
            <person name="Jiao Y."/>
            <person name="Wang B."/>
            <person name="Wei X."/>
            <person name="Stein J.C."/>
            <person name="Glaubitz J.C."/>
            <person name="Lu F."/>
            <person name="Yu G."/>
            <person name="Liang C."/>
            <person name="Fengler K."/>
            <person name="Li B."/>
            <person name="Rafalski A."/>
            <person name="Schnable P.S."/>
            <person name="Ware D.H."/>
            <person name="Buckler E.S."/>
            <person name="Lai J."/>
        </authorList>
    </citation>
    <scope>NUCLEOTIDE SEQUENCE [LARGE SCALE GENOMIC DNA]</scope>
    <source>
        <tissue evidence="8">Seedling</tissue>
    </source>
</reference>
<name>A0A317Y755_MAIZE</name>
<evidence type="ECO:0000256" key="5">
    <source>
        <dbReference type="ARBA" id="ARBA00023242"/>
    </source>
</evidence>
<dbReference type="PROSITE" id="PS50863">
    <property type="entry name" value="B3"/>
    <property type="match status" value="1"/>
</dbReference>
<dbReference type="AlphaFoldDB" id="A0A317Y755"/>
<evidence type="ECO:0000256" key="1">
    <source>
        <dbReference type="ARBA" id="ARBA00004123"/>
    </source>
</evidence>
<dbReference type="SUPFAM" id="SSF101936">
    <property type="entry name" value="DNA-binding pseudobarrel domain"/>
    <property type="match status" value="1"/>
</dbReference>
<dbReference type="GO" id="GO:0003677">
    <property type="term" value="F:DNA binding"/>
    <property type="evidence" value="ECO:0007669"/>
    <property type="project" value="UniProtKB-KW"/>
</dbReference>
<keyword evidence="4" id="KW-0804">Transcription</keyword>
<comment type="subcellular location">
    <subcellularLocation>
        <location evidence="1">Nucleus</location>
    </subcellularLocation>
</comment>
<feature type="compositionally biased region" description="Polar residues" evidence="6">
    <location>
        <begin position="437"/>
        <end position="446"/>
    </location>
</feature>
<protein>
    <submittedName>
        <fullName evidence="8">Auxin response factor 13</fullName>
    </submittedName>
</protein>
<dbReference type="Proteomes" id="UP000251960">
    <property type="component" value="Chromosome 1"/>
</dbReference>
<dbReference type="ExpressionAtlas" id="A0A317Y755">
    <property type="expression patterns" value="baseline"/>
</dbReference>
<feature type="domain" description="TF-B3" evidence="7">
    <location>
        <begin position="131"/>
        <end position="229"/>
    </location>
</feature>
<evidence type="ECO:0000256" key="4">
    <source>
        <dbReference type="ARBA" id="ARBA00023163"/>
    </source>
</evidence>
<dbReference type="InterPro" id="IPR044835">
    <property type="entry name" value="ARF_plant"/>
</dbReference>
<evidence type="ECO:0000259" key="7">
    <source>
        <dbReference type="PROSITE" id="PS50863"/>
    </source>
</evidence>
<feature type="region of interest" description="Disordered" evidence="6">
    <location>
        <begin position="425"/>
        <end position="446"/>
    </location>
</feature>
<feature type="compositionally biased region" description="Low complexity" evidence="6">
    <location>
        <begin position="363"/>
        <end position="374"/>
    </location>
</feature>
<feature type="region of interest" description="Disordered" evidence="6">
    <location>
        <begin position="87"/>
        <end position="120"/>
    </location>
</feature>
<accession>A0A317Y755</accession>
<dbReference type="CDD" id="cd10017">
    <property type="entry name" value="B3_DNA"/>
    <property type="match status" value="1"/>
</dbReference>
<dbReference type="Gene3D" id="2.40.330.10">
    <property type="entry name" value="DNA-binding pseudobarrel domain"/>
    <property type="match status" value="1"/>
</dbReference>
<dbReference type="GO" id="GO:0006355">
    <property type="term" value="P:regulation of DNA-templated transcription"/>
    <property type="evidence" value="ECO:0007669"/>
    <property type="project" value="InterPro"/>
</dbReference>
<dbReference type="InterPro" id="IPR015300">
    <property type="entry name" value="DNA-bd_pseudobarrel_sf"/>
</dbReference>
<evidence type="ECO:0000256" key="3">
    <source>
        <dbReference type="ARBA" id="ARBA00023125"/>
    </source>
</evidence>
<keyword evidence="5" id="KW-0539">Nucleus</keyword>